<dbReference type="OrthoDB" id="6267373at2"/>
<evidence type="ECO:0000259" key="1">
    <source>
        <dbReference type="Pfam" id="PF07238"/>
    </source>
</evidence>
<evidence type="ECO:0000313" key="3">
    <source>
        <dbReference type="Proteomes" id="UP000307999"/>
    </source>
</evidence>
<gene>
    <name evidence="2" type="ORF">E8M12_12905</name>
</gene>
<accession>A0A4U1B379</accession>
<dbReference type="SUPFAM" id="SSF141371">
    <property type="entry name" value="PilZ domain-like"/>
    <property type="match status" value="1"/>
</dbReference>
<proteinExistence type="predicted"/>
<dbReference type="Gene3D" id="2.40.10.220">
    <property type="entry name" value="predicted glycosyltransferase like domains"/>
    <property type="match status" value="1"/>
</dbReference>
<protein>
    <submittedName>
        <fullName evidence="2">PilZ domain-containing protein</fullName>
    </submittedName>
</protein>
<name>A0A4U1B379_9GAMM</name>
<dbReference type="EMBL" id="SWDB01000031">
    <property type="protein sequence ID" value="TKB44104.1"/>
    <property type="molecule type" value="Genomic_DNA"/>
</dbReference>
<comment type="caution">
    <text evidence="2">The sequence shown here is derived from an EMBL/GenBank/DDBJ whole genome shotgun (WGS) entry which is preliminary data.</text>
</comment>
<keyword evidence="3" id="KW-1185">Reference proteome</keyword>
<feature type="domain" description="PilZ" evidence="1">
    <location>
        <begin position="10"/>
        <end position="99"/>
    </location>
</feature>
<reference evidence="2 3" key="1">
    <citation type="submission" date="2019-04" db="EMBL/GenBank/DDBJ databases">
        <title>Thalassotalea guangxiensis sp. nov., isolated from sediment of the coastal wetland.</title>
        <authorList>
            <person name="Zheng S."/>
            <person name="Zhang D."/>
        </authorList>
    </citation>
    <scope>NUCLEOTIDE SEQUENCE [LARGE SCALE GENOMIC DNA]</scope>
    <source>
        <strain evidence="2 3">ZS-4</strain>
    </source>
</reference>
<dbReference type="Pfam" id="PF07238">
    <property type="entry name" value="PilZ"/>
    <property type="match status" value="1"/>
</dbReference>
<dbReference type="AlphaFoldDB" id="A0A4U1B379"/>
<dbReference type="InterPro" id="IPR009875">
    <property type="entry name" value="PilZ_domain"/>
</dbReference>
<evidence type="ECO:0000313" key="2">
    <source>
        <dbReference type="EMBL" id="TKB44104.1"/>
    </source>
</evidence>
<sequence length="101" mass="11628">MSNSEQKVSERRQYFRIDMEYETVDLLWRDEEGQSHKVKSVCLDFSRGGLRIEHEFAITVGTEVSICFQADHPESQTLVATVVRCIELTGNRFSIGLQMVD</sequence>
<organism evidence="2 3">
    <name type="scientific">Thalassotalea mangrovi</name>
    <dbReference type="NCBI Taxonomy" id="2572245"/>
    <lineage>
        <taxon>Bacteria</taxon>
        <taxon>Pseudomonadati</taxon>
        <taxon>Pseudomonadota</taxon>
        <taxon>Gammaproteobacteria</taxon>
        <taxon>Alteromonadales</taxon>
        <taxon>Colwelliaceae</taxon>
        <taxon>Thalassotalea</taxon>
    </lineage>
</organism>
<dbReference type="Proteomes" id="UP000307999">
    <property type="component" value="Unassembled WGS sequence"/>
</dbReference>
<dbReference type="GO" id="GO:0035438">
    <property type="term" value="F:cyclic-di-GMP binding"/>
    <property type="evidence" value="ECO:0007669"/>
    <property type="project" value="InterPro"/>
</dbReference>
<dbReference type="RefSeq" id="WP_136736618.1">
    <property type="nucleotide sequence ID" value="NZ_SWDB01000031.1"/>
</dbReference>